<dbReference type="InterPro" id="IPR000757">
    <property type="entry name" value="Beta-glucanase-like"/>
</dbReference>
<evidence type="ECO:0000259" key="4">
    <source>
        <dbReference type="PROSITE" id="PS51762"/>
    </source>
</evidence>
<dbReference type="PROSITE" id="PS51762">
    <property type="entry name" value="GH16_2"/>
    <property type="match status" value="1"/>
</dbReference>
<dbReference type="EC" id="3.2.1.81" evidence="5"/>
<dbReference type="SUPFAM" id="SSF49899">
    <property type="entry name" value="Concanavalin A-like lectins/glucanases"/>
    <property type="match status" value="1"/>
</dbReference>
<dbReference type="Gene3D" id="2.60.120.200">
    <property type="match status" value="1"/>
</dbReference>
<keyword evidence="2" id="KW-0732">Signal</keyword>
<feature type="domain" description="CBM6" evidence="3">
    <location>
        <begin position="205"/>
        <end position="336"/>
    </location>
</feature>
<name>A0ABU1UVP6_9GAMM</name>
<evidence type="ECO:0000313" key="5">
    <source>
        <dbReference type="EMBL" id="MDR7089252.1"/>
    </source>
</evidence>
<dbReference type="RefSeq" id="WP_374725256.1">
    <property type="nucleotide sequence ID" value="NZ_JAVDVX010000002.1"/>
</dbReference>
<dbReference type="InterPro" id="IPR008979">
    <property type="entry name" value="Galactose-bd-like_sf"/>
</dbReference>
<evidence type="ECO:0000256" key="1">
    <source>
        <dbReference type="ARBA" id="ARBA00006865"/>
    </source>
</evidence>
<dbReference type="PROSITE" id="PS51175">
    <property type="entry name" value="CBM6"/>
    <property type="match status" value="2"/>
</dbReference>
<sequence>MSNAQIKYPYYTEARIKSANISAYSTFWLNNGDINNRDEIDIIENNPNPSCNCQPNFPWQMNSQYFHVVNGDTQRAHGNFDNRNLPDGAPGKGVRWNEAYFTFGVWQKDARNIQFYLNGYPAGSVVSARDFTRDMNIIWDLWTADFSWLGGLAVQSQLNDDSMNTMYVDWINTYKLVDGVASSSSSSSAQSSSSANSSVASGATQTIDFANYFDTGKATSAVAGDTIIGFNKSGGGNINYNSVGDWGDYLVTLPTDGQYKIEIVTASPMTSGIGAKLSIDGIAVGTITLGTTGDWETYTTTTLVNNLSIGAGTHTLRIESTGTSAWQWNGDVIRVTKVGSDPIGSPVTPTPVSMTLQAENFAATGGVYDGFKIYTVNGVSAVNYNQRGDWADYTVNVAADGNYSFNAYVSSPMTGAALEVTVDGVKVLTQAVPNNGSWDNFQKISSSNKIALTKGTHTIRVASAGTTASTWEWNADKFELVP</sequence>
<accession>A0ABU1UVP6</accession>
<dbReference type="CDD" id="cd04079">
    <property type="entry name" value="CBM6_agarase-like"/>
    <property type="match status" value="2"/>
</dbReference>
<dbReference type="EMBL" id="JAVDVX010000002">
    <property type="protein sequence ID" value="MDR7089252.1"/>
    <property type="molecule type" value="Genomic_DNA"/>
</dbReference>
<dbReference type="InterPro" id="IPR013320">
    <property type="entry name" value="ConA-like_dom_sf"/>
</dbReference>
<evidence type="ECO:0000313" key="6">
    <source>
        <dbReference type="Proteomes" id="UP001253595"/>
    </source>
</evidence>
<comment type="similarity">
    <text evidence="1">Belongs to the glycosyl hydrolase 16 family.</text>
</comment>
<comment type="caution">
    <text evidence="5">The sequence shown here is derived from an EMBL/GenBank/DDBJ whole genome shotgun (WGS) entry which is preliminary data.</text>
</comment>
<dbReference type="SUPFAM" id="SSF49785">
    <property type="entry name" value="Galactose-binding domain-like"/>
    <property type="match status" value="2"/>
</dbReference>
<dbReference type="SMART" id="SM00606">
    <property type="entry name" value="CBD_IV"/>
    <property type="match status" value="2"/>
</dbReference>
<gene>
    <name evidence="5" type="ORF">J2X05_001258</name>
</gene>
<protein>
    <submittedName>
        <fullName evidence="5">Agarase</fullName>
        <ecNumber evidence="5">3.2.1.81</ecNumber>
    </submittedName>
</protein>
<dbReference type="GO" id="GO:0033916">
    <property type="term" value="F:beta-agarase activity"/>
    <property type="evidence" value="ECO:0007669"/>
    <property type="project" value="UniProtKB-EC"/>
</dbReference>
<keyword evidence="5" id="KW-0378">Hydrolase</keyword>
<dbReference type="Pfam" id="PF03422">
    <property type="entry name" value="CBM_6"/>
    <property type="match status" value="2"/>
</dbReference>
<keyword evidence="5" id="KW-0326">Glycosidase</keyword>
<proteinExistence type="inferred from homology"/>
<dbReference type="InterPro" id="IPR006584">
    <property type="entry name" value="Cellulose-bd_IV"/>
</dbReference>
<keyword evidence="6" id="KW-1185">Reference proteome</keyword>
<dbReference type="Gene3D" id="2.60.120.260">
    <property type="entry name" value="Galactose-binding domain-like"/>
    <property type="match status" value="2"/>
</dbReference>
<organism evidence="5 6">
    <name type="scientific">Cellvibrio fibrivorans</name>
    <dbReference type="NCBI Taxonomy" id="126350"/>
    <lineage>
        <taxon>Bacteria</taxon>
        <taxon>Pseudomonadati</taxon>
        <taxon>Pseudomonadota</taxon>
        <taxon>Gammaproteobacteria</taxon>
        <taxon>Cellvibrionales</taxon>
        <taxon>Cellvibrionaceae</taxon>
        <taxon>Cellvibrio</taxon>
    </lineage>
</organism>
<dbReference type="Proteomes" id="UP001253595">
    <property type="component" value="Unassembled WGS sequence"/>
</dbReference>
<reference evidence="5 6" key="1">
    <citation type="submission" date="2023-07" db="EMBL/GenBank/DDBJ databases">
        <title>Sorghum-associated microbial communities from plants grown in Nebraska, USA.</title>
        <authorList>
            <person name="Schachtman D."/>
        </authorList>
    </citation>
    <scope>NUCLEOTIDE SEQUENCE [LARGE SCALE GENOMIC DNA]</scope>
    <source>
        <strain evidence="5 6">BE190</strain>
    </source>
</reference>
<feature type="domain" description="CBM6" evidence="3">
    <location>
        <begin position="354"/>
        <end position="481"/>
    </location>
</feature>
<evidence type="ECO:0000256" key="2">
    <source>
        <dbReference type="ARBA" id="ARBA00022729"/>
    </source>
</evidence>
<feature type="domain" description="GH16" evidence="4">
    <location>
        <begin position="1"/>
        <end position="179"/>
    </location>
</feature>
<dbReference type="InterPro" id="IPR005084">
    <property type="entry name" value="CBM6"/>
</dbReference>
<evidence type="ECO:0000259" key="3">
    <source>
        <dbReference type="PROSITE" id="PS51175"/>
    </source>
</evidence>